<dbReference type="HOGENOM" id="CLU_2526748_0_0_6"/>
<proteinExistence type="predicted"/>
<dbReference type="EMBL" id="AL590842">
    <property type="protein sequence ID" value="CAL18992.1"/>
    <property type="molecule type" value="Genomic_DNA"/>
</dbReference>
<evidence type="ECO:0000313" key="1">
    <source>
        <dbReference type="EMBL" id="CAL18992.1"/>
    </source>
</evidence>
<gene>
    <name evidence="1" type="ordered locus">YPO0307</name>
</gene>
<dbReference type="PIR" id="AF0038">
    <property type="entry name" value="AF0038"/>
</dbReference>
<evidence type="ECO:0000313" key="2">
    <source>
        <dbReference type="Proteomes" id="UP000000815"/>
    </source>
</evidence>
<sequence length="84" mass="10012">MRRYTRNTANCRCVSCLRSPPVTDLCKILRINEAYPRGLPCEQPLPPSCNSDYCGYMRVYTKNKKWKNQNPKRKNGYFDNRFDR</sequence>
<name>Q74XG1_YERPE</name>
<dbReference type="AlphaFoldDB" id="Q74XG1"/>
<reference evidence="1 2" key="1">
    <citation type="journal article" date="2001" name="Nature">
        <title>Genome sequence of Yersinia pestis, the causative agent of plague.</title>
        <authorList>
            <person name="Parkhill J."/>
            <person name="Wren B.W."/>
            <person name="Thomson N.R."/>
            <person name="Titball R.W."/>
            <person name="Holden M.T.G."/>
            <person name="Prentice M.B."/>
            <person name="Sebaihia M."/>
            <person name="James K.D."/>
            <person name="Churcher C."/>
            <person name="Mungall K.L."/>
            <person name="Baker S."/>
            <person name="Basham D."/>
            <person name="Bentley S.D."/>
            <person name="Brooks K."/>
            <person name="Cerdeno-Tarraga A.M."/>
            <person name="Chillingworth T."/>
            <person name="Cronin A."/>
            <person name="Davies R.M."/>
            <person name="Davis P."/>
            <person name="Dougan G."/>
            <person name="Feltwell T."/>
            <person name="Hamlin N."/>
            <person name="Holroyd S."/>
            <person name="Jagels K."/>
            <person name="Leather S."/>
            <person name="Karlyshev A.V."/>
            <person name="Moule S."/>
            <person name="Oyston P.C.F."/>
            <person name="Quail M."/>
            <person name="Rutherford K."/>
            <person name="Simmonds M."/>
            <person name="Skelton J."/>
            <person name="Stevens K."/>
            <person name="Whitehead S."/>
            <person name="Barrell B.G."/>
        </authorList>
    </citation>
    <scope>NUCLEOTIDE SEQUENCE [LARGE SCALE GENOMIC DNA]</scope>
    <source>
        <strain evidence="2">CO-92 / Biovar Orientalis</strain>
    </source>
</reference>
<protein>
    <submittedName>
        <fullName evidence="1">Uncharacterized protein</fullName>
    </submittedName>
</protein>
<accession>Q74XG1</accession>
<organism evidence="1 2">
    <name type="scientific">Yersinia pestis</name>
    <dbReference type="NCBI Taxonomy" id="632"/>
    <lineage>
        <taxon>Bacteria</taxon>
        <taxon>Pseudomonadati</taxon>
        <taxon>Pseudomonadota</taxon>
        <taxon>Gammaproteobacteria</taxon>
        <taxon>Enterobacterales</taxon>
        <taxon>Yersiniaceae</taxon>
        <taxon>Yersinia</taxon>
    </lineage>
</organism>
<dbReference type="KEGG" id="ype:YPO0307"/>
<dbReference type="Proteomes" id="UP000000815">
    <property type="component" value="Chromosome"/>
</dbReference>
<dbReference type="PaxDb" id="214092-YPO0307"/>
<keyword evidence="2" id="KW-1185">Reference proteome</keyword>